<evidence type="ECO:0000256" key="9">
    <source>
        <dbReference type="ARBA" id="ARBA00022516"/>
    </source>
</evidence>
<evidence type="ECO:0000256" key="4">
    <source>
        <dbReference type="ARBA" id="ARBA00005189"/>
    </source>
</evidence>
<dbReference type="GO" id="GO:0005886">
    <property type="term" value="C:plasma membrane"/>
    <property type="evidence" value="ECO:0007669"/>
    <property type="project" value="UniProtKB-SubCell"/>
</dbReference>
<keyword evidence="12 18" id="KW-0548">Nucleotidyltransferase</keyword>
<dbReference type="RefSeq" id="WP_183963922.1">
    <property type="nucleotide sequence ID" value="NZ_BAABEW010000004.1"/>
</dbReference>
<evidence type="ECO:0000256" key="1">
    <source>
        <dbReference type="ARBA" id="ARBA00001698"/>
    </source>
</evidence>
<evidence type="ECO:0000256" key="11">
    <source>
        <dbReference type="ARBA" id="ARBA00022692"/>
    </source>
</evidence>
<evidence type="ECO:0000313" key="21">
    <source>
        <dbReference type="Proteomes" id="UP000532440"/>
    </source>
</evidence>
<sequence length="279" mass="28819">MLGPRVITALVLLAVLLPAIFVFPPLVWGVLTLAFLAVAAWEWVRLLPARAGGPAGAGAGLAAGAVLVAGAAALAWREHAPWPPMLVAVACLLLLAFWVFAAPTRLARHEARSGGAPLAAALLFGCWCALYELRLLGPVPLLSSMAVIWVADIAAYFFGRALGRRKLAPSISPGKSWEGAVGGFFAVAVAGLLAAGAPALQNSLPALLVQRTGPVLAVAALVAIAALSIVGDLHESLLKREAGVKDSGWILPGHGGMLDRIDALIPTMPAALLLYQLLR</sequence>
<protein>
    <recommendedName>
        <fullName evidence="7 18">Phosphatidate cytidylyltransferase</fullName>
        <ecNumber evidence="6 18">2.7.7.41</ecNumber>
    </recommendedName>
</protein>
<keyword evidence="8" id="KW-1003">Cell membrane</keyword>
<evidence type="ECO:0000313" key="20">
    <source>
        <dbReference type="EMBL" id="MBB5270513.1"/>
    </source>
</evidence>
<dbReference type="PANTHER" id="PTHR46382">
    <property type="entry name" value="PHOSPHATIDATE CYTIDYLYLTRANSFERASE"/>
    <property type="match status" value="1"/>
</dbReference>
<evidence type="ECO:0000256" key="18">
    <source>
        <dbReference type="RuleBase" id="RU003938"/>
    </source>
</evidence>
<keyword evidence="17" id="KW-1208">Phospholipid metabolism</keyword>
<name>A0A7W8HEN0_9BURK</name>
<evidence type="ECO:0000256" key="16">
    <source>
        <dbReference type="ARBA" id="ARBA00023209"/>
    </source>
</evidence>
<comment type="catalytic activity">
    <reaction evidence="1 18">
        <text>a 1,2-diacyl-sn-glycero-3-phosphate + CTP + H(+) = a CDP-1,2-diacyl-sn-glycerol + diphosphate</text>
        <dbReference type="Rhea" id="RHEA:16229"/>
        <dbReference type="ChEBI" id="CHEBI:15378"/>
        <dbReference type="ChEBI" id="CHEBI:33019"/>
        <dbReference type="ChEBI" id="CHEBI:37563"/>
        <dbReference type="ChEBI" id="CHEBI:58332"/>
        <dbReference type="ChEBI" id="CHEBI:58608"/>
        <dbReference type="EC" id="2.7.7.41"/>
    </reaction>
</comment>
<feature type="transmembrane region" description="Helical" evidence="19">
    <location>
        <begin position="51"/>
        <end position="76"/>
    </location>
</feature>
<evidence type="ECO:0000256" key="8">
    <source>
        <dbReference type="ARBA" id="ARBA00022475"/>
    </source>
</evidence>
<dbReference type="PANTHER" id="PTHR46382:SF1">
    <property type="entry name" value="PHOSPHATIDATE CYTIDYLYLTRANSFERASE"/>
    <property type="match status" value="1"/>
</dbReference>
<keyword evidence="15 19" id="KW-0472">Membrane</keyword>
<keyword evidence="13 19" id="KW-1133">Transmembrane helix</keyword>
<comment type="pathway">
    <text evidence="4">Lipid metabolism.</text>
</comment>
<dbReference type="UniPathway" id="UPA00557">
    <property type="reaction ID" value="UER00614"/>
</dbReference>
<keyword evidence="21" id="KW-1185">Reference proteome</keyword>
<dbReference type="GO" id="GO:0016024">
    <property type="term" value="P:CDP-diacylglycerol biosynthetic process"/>
    <property type="evidence" value="ECO:0007669"/>
    <property type="project" value="UniProtKB-UniPathway"/>
</dbReference>
<keyword evidence="10 18" id="KW-0808">Transferase</keyword>
<dbReference type="Pfam" id="PF01148">
    <property type="entry name" value="CTP_transf_1"/>
    <property type="match status" value="1"/>
</dbReference>
<evidence type="ECO:0000256" key="13">
    <source>
        <dbReference type="ARBA" id="ARBA00022989"/>
    </source>
</evidence>
<comment type="similarity">
    <text evidence="5 18">Belongs to the CDS family.</text>
</comment>
<feature type="transmembrane region" description="Helical" evidence="19">
    <location>
        <begin position="180"/>
        <end position="200"/>
    </location>
</feature>
<evidence type="ECO:0000256" key="14">
    <source>
        <dbReference type="ARBA" id="ARBA00023098"/>
    </source>
</evidence>
<dbReference type="EMBL" id="JACHGB010000001">
    <property type="protein sequence ID" value="MBB5270513.1"/>
    <property type="molecule type" value="Genomic_DNA"/>
</dbReference>
<evidence type="ECO:0000256" key="5">
    <source>
        <dbReference type="ARBA" id="ARBA00010185"/>
    </source>
</evidence>
<comment type="caution">
    <text evidence="20">The sequence shown here is derived from an EMBL/GenBank/DDBJ whole genome shotgun (WGS) entry which is preliminary data.</text>
</comment>
<keyword evidence="14" id="KW-0443">Lipid metabolism</keyword>
<keyword evidence="16" id="KW-0594">Phospholipid biosynthesis</keyword>
<dbReference type="EC" id="2.7.7.41" evidence="6 18"/>
<evidence type="ECO:0000256" key="15">
    <source>
        <dbReference type="ARBA" id="ARBA00023136"/>
    </source>
</evidence>
<organism evidence="20 21">
    <name type="scientific">Quisquiliibacterium transsilvanicum</name>
    <dbReference type="NCBI Taxonomy" id="1549638"/>
    <lineage>
        <taxon>Bacteria</taxon>
        <taxon>Pseudomonadati</taxon>
        <taxon>Pseudomonadota</taxon>
        <taxon>Betaproteobacteria</taxon>
        <taxon>Burkholderiales</taxon>
        <taxon>Burkholderiaceae</taxon>
        <taxon>Quisquiliibacterium</taxon>
    </lineage>
</organism>
<evidence type="ECO:0000256" key="17">
    <source>
        <dbReference type="ARBA" id="ARBA00023264"/>
    </source>
</evidence>
<evidence type="ECO:0000256" key="3">
    <source>
        <dbReference type="ARBA" id="ARBA00005119"/>
    </source>
</evidence>
<evidence type="ECO:0000256" key="7">
    <source>
        <dbReference type="ARBA" id="ARBA00019373"/>
    </source>
</evidence>
<keyword evidence="11 18" id="KW-0812">Transmembrane</keyword>
<gene>
    <name evidence="20" type="ORF">HNQ70_000497</name>
</gene>
<evidence type="ECO:0000256" key="2">
    <source>
        <dbReference type="ARBA" id="ARBA00004651"/>
    </source>
</evidence>
<feature type="transmembrane region" description="Helical" evidence="19">
    <location>
        <begin position="139"/>
        <end position="159"/>
    </location>
</feature>
<feature type="transmembrane region" description="Helical" evidence="19">
    <location>
        <begin position="212"/>
        <end position="230"/>
    </location>
</feature>
<evidence type="ECO:0000256" key="6">
    <source>
        <dbReference type="ARBA" id="ARBA00012487"/>
    </source>
</evidence>
<reference evidence="20 21" key="1">
    <citation type="submission" date="2020-08" db="EMBL/GenBank/DDBJ databases">
        <title>Genomic Encyclopedia of Type Strains, Phase IV (KMG-IV): sequencing the most valuable type-strain genomes for metagenomic binning, comparative biology and taxonomic classification.</title>
        <authorList>
            <person name="Goeker M."/>
        </authorList>
    </citation>
    <scope>NUCLEOTIDE SEQUENCE [LARGE SCALE GENOMIC DNA]</scope>
    <source>
        <strain evidence="20 21">DSM 29781</strain>
    </source>
</reference>
<dbReference type="AlphaFoldDB" id="A0A7W8HEN0"/>
<proteinExistence type="inferred from homology"/>
<dbReference type="GO" id="GO:0004605">
    <property type="term" value="F:phosphatidate cytidylyltransferase activity"/>
    <property type="evidence" value="ECO:0007669"/>
    <property type="project" value="UniProtKB-EC"/>
</dbReference>
<dbReference type="InterPro" id="IPR000374">
    <property type="entry name" value="PC_trans"/>
</dbReference>
<feature type="transmembrane region" description="Helical" evidence="19">
    <location>
        <begin position="114"/>
        <end position="133"/>
    </location>
</feature>
<evidence type="ECO:0000256" key="12">
    <source>
        <dbReference type="ARBA" id="ARBA00022695"/>
    </source>
</evidence>
<evidence type="ECO:0000256" key="19">
    <source>
        <dbReference type="SAM" id="Phobius"/>
    </source>
</evidence>
<comment type="pathway">
    <text evidence="3 18">Phospholipid metabolism; CDP-diacylglycerol biosynthesis; CDP-diacylglycerol from sn-glycerol 3-phosphate: step 3/3.</text>
</comment>
<comment type="subcellular location">
    <subcellularLocation>
        <location evidence="2">Cell membrane</location>
        <topology evidence="2">Multi-pass membrane protein</topology>
    </subcellularLocation>
</comment>
<feature type="transmembrane region" description="Helical" evidence="19">
    <location>
        <begin position="82"/>
        <end position="102"/>
    </location>
</feature>
<evidence type="ECO:0000256" key="10">
    <source>
        <dbReference type="ARBA" id="ARBA00022679"/>
    </source>
</evidence>
<feature type="transmembrane region" description="Helical" evidence="19">
    <location>
        <begin position="6"/>
        <end position="39"/>
    </location>
</feature>
<dbReference type="PROSITE" id="PS01315">
    <property type="entry name" value="CDS"/>
    <property type="match status" value="1"/>
</dbReference>
<accession>A0A7W8HEN0</accession>
<keyword evidence="9" id="KW-0444">Lipid biosynthesis</keyword>
<dbReference type="Proteomes" id="UP000532440">
    <property type="component" value="Unassembled WGS sequence"/>
</dbReference>